<evidence type="ECO:0000256" key="4">
    <source>
        <dbReference type="SAM" id="MobiDB-lite"/>
    </source>
</evidence>
<dbReference type="EMBL" id="CAJPWZ010001775">
    <property type="protein sequence ID" value="CAG2223126.1"/>
    <property type="molecule type" value="Genomic_DNA"/>
</dbReference>
<feature type="region of interest" description="Disordered" evidence="4">
    <location>
        <begin position="284"/>
        <end position="316"/>
    </location>
</feature>
<dbReference type="SMART" id="SM00248">
    <property type="entry name" value="ANK"/>
    <property type="match status" value="5"/>
</dbReference>
<evidence type="ECO:0000313" key="6">
    <source>
        <dbReference type="Proteomes" id="UP000683360"/>
    </source>
</evidence>
<dbReference type="InterPro" id="IPR036770">
    <property type="entry name" value="Ankyrin_rpt-contain_sf"/>
</dbReference>
<dbReference type="GO" id="GO:0000976">
    <property type="term" value="F:transcription cis-regulatory region binding"/>
    <property type="evidence" value="ECO:0007669"/>
    <property type="project" value="TreeGrafter"/>
</dbReference>
<name>A0A8S3SWQ9_MYTED</name>
<dbReference type="PROSITE" id="PS50088">
    <property type="entry name" value="ANK_REPEAT"/>
    <property type="match status" value="2"/>
</dbReference>
<feature type="compositionally biased region" description="Polar residues" evidence="4">
    <location>
        <begin position="301"/>
        <end position="310"/>
    </location>
</feature>
<dbReference type="PANTHER" id="PTHR24193">
    <property type="entry name" value="ANKYRIN REPEAT PROTEIN"/>
    <property type="match status" value="1"/>
</dbReference>
<dbReference type="Gene3D" id="1.25.40.20">
    <property type="entry name" value="Ankyrin repeat-containing domain"/>
    <property type="match status" value="3"/>
</dbReference>
<comment type="caution">
    <text evidence="5">The sequence shown here is derived from an EMBL/GenBank/DDBJ whole genome shotgun (WGS) entry which is preliminary data.</text>
</comment>
<accession>A0A8S3SWQ9</accession>
<dbReference type="SUPFAM" id="SSF48403">
    <property type="entry name" value="Ankyrin repeat"/>
    <property type="match status" value="1"/>
</dbReference>
<dbReference type="Pfam" id="PF00023">
    <property type="entry name" value="Ank"/>
    <property type="match status" value="1"/>
</dbReference>
<dbReference type="OrthoDB" id="10071127at2759"/>
<dbReference type="PRINTS" id="PR01415">
    <property type="entry name" value="ANKYRIN"/>
</dbReference>
<evidence type="ECO:0000256" key="3">
    <source>
        <dbReference type="PROSITE-ProRule" id="PRU00023"/>
    </source>
</evidence>
<evidence type="ECO:0000256" key="1">
    <source>
        <dbReference type="ARBA" id="ARBA00022737"/>
    </source>
</evidence>
<dbReference type="PROSITE" id="PS50297">
    <property type="entry name" value="ANK_REP_REGION"/>
    <property type="match status" value="2"/>
</dbReference>
<organism evidence="5 6">
    <name type="scientific">Mytilus edulis</name>
    <name type="common">Blue mussel</name>
    <dbReference type="NCBI Taxonomy" id="6550"/>
    <lineage>
        <taxon>Eukaryota</taxon>
        <taxon>Metazoa</taxon>
        <taxon>Spiralia</taxon>
        <taxon>Lophotrochozoa</taxon>
        <taxon>Mollusca</taxon>
        <taxon>Bivalvia</taxon>
        <taxon>Autobranchia</taxon>
        <taxon>Pteriomorphia</taxon>
        <taxon>Mytilida</taxon>
        <taxon>Mytiloidea</taxon>
        <taxon>Mytilidae</taxon>
        <taxon>Mytilinae</taxon>
        <taxon>Mytilus</taxon>
    </lineage>
</organism>
<sequence>MIVEHNYKKHWLMDDTKGEYTNVLVEVRSSKSERRYQRQNQNEKGRGQIATIREEIPKTESKRVCRGQIDTIKVEETKEKNQNGNSPLHDAANRGDQNAVTLLISLGANVEARNTENETPLNLARNKEVAEILIYSGVDVNSRDSNVSMYHGNKTPLHLVRNKEVAQILIQHGADIHSRDRYKQTPLHVSQDIDIAEIFIQNKADVNSRDSNVSDSALHQAANRGDHRAVKTLISLGANVLARNIEGMIPYDLAVREKISLNQQNEKFSSFRDTVHYLKDKMNALDKKSVTKKKPTDSSEKSNLSYTGQPESEIGK</sequence>
<keyword evidence="1" id="KW-0677">Repeat</keyword>
<feature type="compositionally biased region" description="Basic and acidic residues" evidence="4">
    <location>
        <begin position="284"/>
        <end position="300"/>
    </location>
</feature>
<keyword evidence="6" id="KW-1185">Reference proteome</keyword>
<protein>
    <submittedName>
        <fullName evidence="5">Uncharacterized protein</fullName>
    </submittedName>
</protein>
<dbReference type="GO" id="GO:0005634">
    <property type="term" value="C:nucleus"/>
    <property type="evidence" value="ECO:0007669"/>
    <property type="project" value="TreeGrafter"/>
</dbReference>
<keyword evidence="2 3" id="KW-0040">ANK repeat</keyword>
<dbReference type="AlphaFoldDB" id="A0A8S3SWQ9"/>
<evidence type="ECO:0000313" key="5">
    <source>
        <dbReference type="EMBL" id="CAG2223126.1"/>
    </source>
</evidence>
<dbReference type="PANTHER" id="PTHR24193:SF121">
    <property type="entry name" value="ADA2A-CONTAINING COMPLEX COMPONENT 3, ISOFORM D"/>
    <property type="match status" value="1"/>
</dbReference>
<evidence type="ECO:0000256" key="2">
    <source>
        <dbReference type="ARBA" id="ARBA00023043"/>
    </source>
</evidence>
<dbReference type="InterPro" id="IPR002110">
    <property type="entry name" value="Ankyrin_rpt"/>
</dbReference>
<dbReference type="Proteomes" id="UP000683360">
    <property type="component" value="Unassembled WGS sequence"/>
</dbReference>
<gene>
    <name evidence="5" type="ORF">MEDL_36458</name>
</gene>
<proteinExistence type="predicted"/>
<dbReference type="InterPro" id="IPR050663">
    <property type="entry name" value="Ankyrin-SOCS_Box"/>
</dbReference>
<reference evidence="5" key="1">
    <citation type="submission" date="2021-03" db="EMBL/GenBank/DDBJ databases">
        <authorList>
            <person name="Bekaert M."/>
        </authorList>
    </citation>
    <scope>NUCLEOTIDE SEQUENCE</scope>
</reference>
<feature type="repeat" description="ANK" evidence="3">
    <location>
        <begin position="83"/>
        <end position="115"/>
    </location>
</feature>
<dbReference type="GO" id="GO:0045944">
    <property type="term" value="P:positive regulation of transcription by RNA polymerase II"/>
    <property type="evidence" value="ECO:0007669"/>
    <property type="project" value="TreeGrafter"/>
</dbReference>
<feature type="repeat" description="ANK" evidence="3">
    <location>
        <begin position="213"/>
        <end position="245"/>
    </location>
</feature>
<dbReference type="Pfam" id="PF12796">
    <property type="entry name" value="Ank_2"/>
    <property type="match status" value="2"/>
</dbReference>